<dbReference type="GeneID" id="103659601"/>
<keyword evidence="2" id="KW-1185">Reference proteome</keyword>
<feature type="compositionally biased region" description="Basic residues" evidence="1">
    <location>
        <begin position="80"/>
        <end position="89"/>
    </location>
</feature>
<organism evidence="2 3">
    <name type="scientific">Ursus maritimus</name>
    <name type="common">Polar bear</name>
    <name type="synonym">Thalarctos maritimus</name>
    <dbReference type="NCBI Taxonomy" id="29073"/>
    <lineage>
        <taxon>Eukaryota</taxon>
        <taxon>Metazoa</taxon>
        <taxon>Chordata</taxon>
        <taxon>Craniata</taxon>
        <taxon>Vertebrata</taxon>
        <taxon>Euteleostomi</taxon>
        <taxon>Mammalia</taxon>
        <taxon>Eutheria</taxon>
        <taxon>Laurasiatheria</taxon>
        <taxon>Carnivora</taxon>
        <taxon>Caniformia</taxon>
        <taxon>Ursidae</taxon>
        <taxon>Ursus</taxon>
    </lineage>
</organism>
<name>A0A8M1GCW9_URSMA</name>
<feature type="compositionally biased region" description="Basic residues" evidence="1">
    <location>
        <begin position="109"/>
        <end position="123"/>
    </location>
</feature>
<dbReference type="RefSeq" id="XP_040492537.1">
    <property type="nucleotide sequence ID" value="XM_040636603.1"/>
</dbReference>
<evidence type="ECO:0000313" key="3">
    <source>
        <dbReference type="RefSeq" id="XP_040492537.1"/>
    </source>
</evidence>
<sequence length="274" mass="30303">MQEVQLAVKESKPYEEAMCGLCSQQPSAARHLGYPVQALGAQGDVAAQQAWGTGPRRRPDVWDGARPRRTAPDSASPRRQDRRRLRPPKTRVIPTAEARARRPALPARTPRRRRANKGRRRARGAPPSGRSSRGGPGAAFQGLLGLPRTPSPRSRPDVWPALRLPSLALPGGARFDVLVIQAEKKPSQAHVFSSVRQRNICDILKQLKKYSVQSSEGGNREAGDKRGHDECFHLCPASCFPKRVHTHIVSVVLQRLTQLFPPRVLGPTLRLWAP</sequence>
<evidence type="ECO:0000256" key="1">
    <source>
        <dbReference type="SAM" id="MobiDB-lite"/>
    </source>
</evidence>
<reference evidence="3" key="1">
    <citation type="submission" date="2025-08" db="UniProtKB">
        <authorList>
            <consortium name="RefSeq"/>
        </authorList>
    </citation>
    <scope>IDENTIFICATION</scope>
    <source>
        <tissue evidence="3">Whole blood</tissue>
    </source>
</reference>
<dbReference type="AlphaFoldDB" id="A0A8M1GCW9"/>
<dbReference type="KEGG" id="umr:103659601"/>
<feature type="compositionally biased region" description="Basic and acidic residues" evidence="1">
    <location>
        <begin position="57"/>
        <end position="66"/>
    </location>
</feature>
<gene>
    <name evidence="3" type="primary">LOC103659601</name>
</gene>
<accession>A0A8M1GCW9</accession>
<evidence type="ECO:0000313" key="2">
    <source>
        <dbReference type="Proteomes" id="UP000261680"/>
    </source>
</evidence>
<feature type="region of interest" description="Disordered" evidence="1">
    <location>
        <begin position="47"/>
        <end position="157"/>
    </location>
</feature>
<dbReference type="Proteomes" id="UP000261680">
    <property type="component" value="Unplaced"/>
</dbReference>
<protein>
    <submittedName>
        <fullName evidence="3">Uncharacterized protein LOC103659601</fullName>
    </submittedName>
</protein>
<proteinExistence type="predicted"/>